<dbReference type="EMBL" id="AHGT01000156">
    <property type="protein sequence ID" value="ESU34765.1"/>
    <property type="molecule type" value="Genomic_DNA"/>
</dbReference>
<comment type="caution">
    <text evidence="1">The sequence shown here is derived from an EMBL/GenBank/DDBJ whole genome shotgun (WGS) entry which is preliminary data.</text>
</comment>
<dbReference type="AlphaFoldDB" id="V6TD82"/>
<evidence type="ECO:0000313" key="1">
    <source>
        <dbReference type="EMBL" id="ESU34765.1"/>
    </source>
</evidence>
<dbReference type="VEuPathDB" id="GiardiaDB:DHA2_154196"/>
<sequence>MCEACNQRFYGHPVFLYKGGCYVITDPLGDTICKKTFNGKCTICNEDQGYFMKDSACARWDESVPGCAVCTPSPDASGAPVCASCKAGKYATADGASCVDSCPSGSSGSCDKSNVCSCKCSTGTHLDAATSTHSTCN</sequence>
<reference evidence="1 2" key="2">
    <citation type="journal article" date="2013" name="Genome Biol. Evol.">
        <title>Genome sequencing of Giardia lamblia genotypes A2 and B isolates (DH and GS) and comparative analysis with the genomes of genotypes A1 and E (WB and Pig).</title>
        <authorList>
            <person name="Adam R.D."/>
            <person name="Dahlstrom E.W."/>
            <person name="Martens C.A."/>
            <person name="Bruno D.P."/>
            <person name="Barbian K.D."/>
            <person name="Ricklefs S.M."/>
            <person name="Hernandez M.M."/>
            <person name="Narla N.P."/>
            <person name="Patel R.B."/>
            <person name="Porcella S.F."/>
            <person name="Nash T.E."/>
        </authorList>
    </citation>
    <scope>NUCLEOTIDE SEQUENCE [LARGE SCALE GENOMIC DNA]</scope>
    <source>
        <strain evidence="1 2">DH</strain>
    </source>
</reference>
<name>V6TD82_GIAIN</name>
<accession>V6TD82</accession>
<protein>
    <submittedName>
        <fullName evidence="1">Molecular chaperone, DnaJ family protein</fullName>
    </submittedName>
</protein>
<dbReference type="Proteomes" id="UP000018320">
    <property type="component" value="Unassembled WGS sequence"/>
</dbReference>
<gene>
    <name evidence="1" type="ORF">DHA2_154196</name>
</gene>
<reference evidence="2" key="1">
    <citation type="submission" date="2012-02" db="EMBL/GenBank/DDBJ databases">
        <title>Genome sequencing of Giardia lamblia Genotypes A2 and B isolates (DH and GS) and comparative analysis with the genomes of Genotypes A1 and E (WB and Pig).</title>
        <authorList>
            <person name="Adam R."/>
            <person name="Dahlstrom E."/>
            <person name="Martens C."/>
            <person name="Bruno D."/>
            <person name="Barbian K."/>
            <person name="Porcella S.F."/>
            <person name="Nash T."/>
        </authorList>
    </citation>
    <scope>NUCLEOTIDE SEQUENCE</scope>
    <source>
        <strain evidence="2">DH</strain>
    </source>
</reference>
<proteinExistence type="predicted"/>
<evidence type="ECO:0000313" key="2">
    <source>
        <dbReference type="Proteomes" id="UP000018320"/>
    </source>
</evidence>
<organism evidence="1 2">
    <name type="scientific">Giardia intestinalis</name>
    <name type="common">Giardia lamblia</name>
    <dbReference type="NCBI Taxonomy" id="5741"/>
    <lineage>
        <taxon>Eukaryota</taxon>
        <taxon>Metamonada</taxon>
        <taxon>Diplomonadida</taxon>
        <taxon>Hexamitidae</taxon>
        <taxon>Giardiinae</taxon>
        <taxon>Giardia</taxon>
    </lineage>
</organism>